<keyword evidence="3" id="KW-1185">Reference proteome</keyword>
<comment type="caution">
    <text evidence="2">The sequence shown here is derived from an EMBL/GenBank/DDBJ whole genome shotgun (WGS) entry which is preliminary data.</text>
</comment>
<gene>
    <name evidence="2" type="ORF">BV898_17203</name>
</gene>
<feature type="transmembrane region" description="Helical" evidence="1">
    <location>
        <begin position="136"/>
        <end position="155"/>
    </location>
</feature>
<evidence type="ECO:0000313" key="3">
    <source>
        <dbReference type="Proteomes" id="UP000192578"/>
    </source>
</evidence>
<name>A0A9X6RM73_HYPEX</name>
<accession>A0A9X6RM73</accession>
<reference evidence="3" key="1">
    <citation type="submission" date="2017-01" db="EMBL/GenBank/DDBJ databases">
        <title>Comparative genomics of anhydrobiosis in the tardigrade Hypsibius dujardini.</title>
        <authorList>
            <person name="Yoshida Y."/>
            <person name="Koutsovoulos G."/>
            <person name="Laetsch D."/>
            <person name="Stevens L."/>
            <person name="Kumar S."/>
            <person name="Horikawa D."/>
            <person name="Ishino K."/>
            <person name="Komine S."/>
            <person name="Tomita M."/>
            <person name="Blaxter M."/>
            <person name="Arakawa K."/>
        </authorList>
    </citation>
    <scope>NUCLEOTIDE SEQUENCE [LARGE SCALE GENOMIC DNA]</scope>
    <source>
        <strain evidence="3">Z151</strain>
    </source>
</reference>
<feature type="transmembrane region" description="Helical" evidence="1">
    <location>
        <begin position="73"/>
        <end position="98"/>
    </location>
</feature>
<organism evidence="2 3">
    <name type="scientific">Hypsibius exemplaris</name>
    <name type="common">Freshwater tardigrade</name>
    <dbReference type="NCBI Taxonomy" id="2072580"/>
    <lineage>
        <taxon>Eukaryota</taxon>
        <taxon>Metazoa</taxon>
        <taxon>Ecdysozoa</taxon>
        <taxon>Tardigrada</taxon>
        <taxon>Eutardigrada</taxon>
        <taxon>Parachela</taxon>
        <taxon>Hypsibioidea</taxon>
        <taxon>Hypsibiidae</taxon>
        <taxon>Hypsibius</taxon>
    </lineage>
</organism>
<keyword evidence="1" id="KW-0812">Transmembrane</keyword>
<keyword evidence="1" id="KW-1133">Transmembrane helix</keyword>
<feature type="transmembrane region" description="Helical" evidence="1">
    <location>
        <begin position="34"/>
        <end position="53"/>
    </location>
</feature>
<proteinExistence type="predicted"/>
<evidence type="ECO:0000313" key="2">
    <source>
        <dbReference type="EMBL" id="OWA52760.1"/>
    </source>
</evidence>
<dbReference type="AlphaFoldDB" id="A0A9X6RM73"/>
<protein>
    <submittedName>
        <fullName evidence="2">Uncharacterized protein</fullName>
    </submittedName>
</protein>
<dbReference type="Proteomes" id="UP000192578">
    <property type="component" value="Unassembled WGS sequence"/>
</dbReference>
<feature type="transmembrane region" description="Helical" evidence="1">
    <location>
        <begin position="307"/>
        <end position="329"/>
    </location>
</feature>
<feature type="transmembrane region" description="Helical" evidence="1">
    <location>
        <begin position="193"/>
        <end position="213"/>
    </location>
</feature>
<evidence type="ECO:0000256" key="1">
    <source>
        <dbReference type="SAM" id="Phobius"/>
    </source>
</evidence>
<dbReference type="EMBL" id="MTYJ01000285">
    <property type="protein sequence ID" value="OWA52760.1"/>
    <property type="molecule type" value="Genomic_DNA"/>
</dbReference>
<keyword evidence="1" id="KW-0472">Membrane</keyword>
<feature type="transmembrane region" description="Helical" evidence="1">
    <location>
        <begin position="266"/>
        <end position="287"/>
    </location>
</feature>
<sequence length="420" mass="47832">MTVDIVFVQSFLLVSNEAKPSVQEKRTLPSRWSISWPACVRITFTLSCIGLAVMDTVDLIKFSHETEDESAPFLVNLVQMMWPRFFAARGAIVLWLFCCQLPQWRALRTFALNTMLRPLKHHRNAKQLAALRRFSVILFVISFGLHAPNVAFFWLSREGFLDVQRNASCYNVWFNCCVSRAAFIPLRTLLVDWSFILSQQVLISSLIFVWLAVKAMRSLRKEIIHEKINLTVAWSEVWSSRLPDRVGDWTLTYVNMSRFVGYFNACFGRILLVSVILDVLTVLGVFAKLLVAAPHYGELYSPVKWLRYVWVAVLFLAYATICYFPFILLHEEGWTLEKILRDFVWTVSGYGEKSLNTKQAAIPKDISAVAGDLKELSVIIERNPLTIEAGGIFGFSRTALVTIVTTVATTLLVAKEILTD</sequence>